<keyword evidence="5" id="KW-0119">Carbohydrate metabolism</keyword>
<dbReference type="GO" id="GO:0046872">
    <property type="term" value="F:metal ion binding"/>
    <property type="evidence" value="ECO:0007669"/>
    <property type="project" value="UniProtKB-KW"/>
</dbReference>
<dbReference type="PANTHER" id="PTHR31609">
    <property type="entry name" value="YDJC DEACETYLASE FAMILY MEMBER"/>
    <property type="match status" value="1"/>
</dbReference>
<keyword evidence="2" id="KW-0479">Metal-binding</keyword>
<keyword evidence="7" id="KW-1185">Reference proteome</keyword>
<evidence type="ECO:0000256" key="5">
    <source>
        <dbReference type="ARBA" id="ARBA00023277"/>
    </source>
</evidence>
<evidence type="ECO:0000256" key="2">
    <source>
        <dbReference type="ARBA" id="ARBA00022723"/>
    </source>
</evidence>
<dbReference type="SUPFAM" id="SSF88713">
    <property type="entry name" value="Glycoside hydrolase/deacetylase"/>
    <property type="match status" value="1"/>
</dbReference>
<sequence length="273" mass="29795">MCVDDYGLHEGIDEASIVLARQGRVSAISVMSQGCTWPDSAAALRAVHDPARLDVGLHLNLTEAMPGVAAEPLPRVILRSHLGLGSLDALRATVRRQLDRFEDAWGAPPAHVDGHQHVHQLPRVRSVLFDELQRRYPGQRPWLRASRRPPASADLPERRKAGIISALGAGALQRRADHEGWPCNRALLGVYGFDADAATYRRLLQRWCAAAQDGDLLMCHPATRTPADDVIGEARRTEFSVWNAAATPADLAHWGIVVEPLSRVLATPRSPGA</sequence>
<dbReference type="PANTHER" id="PTHR31609:SF1">
    <property type="entry name" value="CARBOHYDRATE DEACETYLASE"/>
    <property type="match status" value="1"/>
</dbReference>
<dbReference type="GO" id="GO:0005975">
    <property type="term" value="P:carbohydrate metabolic process"/>
    <property type="evidence" value="ECO:0007669"/>
    <property type="project" value="InterPro"/>
</dbReference>
<name>A0A318H3T9_9BURK</name>
<comment type="cofactor">
    <cofactor evidence="1">
        <name>Mg(2+)</name>
        <dbReference type="ChEBI" id="CHEBI:18420"/>
    </cofactor>
</comment>
<dbReference type="CDD" id="cd10807">
    <property type="entry name" value="YdjC_like_3"/>
    <property type="match status" value="1"/>
</dbReference>
<dbReference type="InterPro" id="IPR011330">
    <property type="entry name" value="Glyco_hydro/deAcase_b/a-brl"/>
</dbReference>
<dbReference type="InterPro" id="IPR006879">
    <property type="entry name" value="YdjC-like"/>
</dbReference>
<proteinExistence type="predicted"/>
<evidence type="ECO:0000256" key="4">
    <source>
        <dbReference type="ARBA" id="ARBA00022842"/>
    </source>
</evidence>
<dbReference type="GO" id="GO:0016787">
    <property type="term" value="F:hydrolase activity"/>
    <property type="evidence" value="ECO:0007669"/>
    <property type="project" value="UniProtKB-KW"/>
</dbReference>
<dbReference type="AlphaFoldDB" id="A0A318H3T9"/>
<evidence type="ECO:0000256" key="3">
    <source>
        <dbReference type="ARBA" id="ARBA00022801"/>
    </source>
</evidence>
<comment type="caution">
    <text evidence="6">The sequence shown here is derived from an EMBL/GenBank/DDBJ whole genome shotgun (WGS) entry which is preliminary data.</text>
</comment>
<gene>
    <name evidence="6" type="ORF">C7444_103216</name>
</gene>
<organism evidence="6 7">
    <name type="scientific">Sphaerotilus hippei</name>
    <dbReference type="NCBI Taxonomy" id="744406"/>
    <lineage>
        <taxon>Bacteria</taxon>
        <taxon>Pseudomonadati</taxon>
        <taxon>Pseudomonadota</taxon>
        <taxon>Betaproteobacteria</taxon>
        <taxon>Burkholderiales</taxon>
        <taxon>Sphaerotilaceae</taxon>
        <taxon>Sphaerotilus</taxon>
    </lineage>
</organism>
<keyword evidence="4" id="KW-0460">Magnesium</keyword>
<evidence type="ECO:0000256" key="1">
    <source>
        <dbReference type="ARBA" id="ARBA00001946"/>
    </source>
</evidence>
<reference evidence="6 7" key="1">
    <citation type="submission" date="2018-05" db="EMBL/GenBank/DDBJ databases">
        <title>Genomic Encyclopedia of Type Strains, Phase IV (KMG-IV): sequencing the most valuable type-strain genomes for metagenomic binning, comparative biology and taxonomic classification.</title>
        <authorList>
            <person name="Goeker M."/>
        </authorList>
    </citation>
    <scope>NUCLEOTIDE SEQUENCE [LARGE SCALE GENOMIC DNA]</scope>
    <source>
        <strain evidence="6 7">DSM 566</strain>
    </source>
</reference>
<dbReference type="EMBL" id="QJJS01000003">
    <property type="protein sequence ID" value="PXW98120.1"/>
    <property type="molecule type" value="Genomic_DNA"/>
</dbReference>
<dbReference type="GO" id="GO:0019213">
    <property type="term" value="F:deacetylase activity"/>
    <property type="evidence" value="ECO:0007669"/>
    <property type="project" value="TreeGrafter"/>
</dbReference>
<dbReference type="Pfam" id="PF04794">
    <property type="entry name" value="YdjC"/>
    <property type="match status" value="1"/>
</dbReference>
<protein>
    <submittedName>
        <fullName evidence="6">Putative glycoside hydrolase/deacetylase ChbG (UPF0249 family)</fullName>
    </submittedName>
</protein>
<evidence type="ECO:0000313" key="6">
    <source>
        <dbReference type="EMBL" id="PXW98120.1"/>
    </source>
</evidence>
<evidence type="ECO:0000313" key="7">
    <source>
        <dbReference type="Proteomes" id="UP000247811"/>
    </source>
</evidence>
<dbReference type="Proteomes" id="UP000247811">
    <property type="component" value="Unassembled WGS sequence"/>
</dbReference>
<accession>A0A318H3T9</accession>
<dbReference type="Gene3D" id="3.20.20.370">
    <property type="entry name" value="Glycoside hydrolase/deacetylase"/>
    <property type="match status" value="1"/>
</dbReference>
<keyword evidence="3 6" id="KW-0378">Hydrolase</keyword>